<comment type="subunit">
    <text evidence="7">The RNAP catalytic core consists of 2 alpha, 1 beta, 1 beta' and 1 omega subunit. When a sigma factor is associated with the core the holoenzyme is formed, which can initiate transcription.</text>
</comment>
<evidence type="ECO:0000256" key="8">
    <source>
        <dbReference type="RuleBase" id="RU004279"/>
    </source>
</evidence>
<comment type="catalytic activity">
    <reaction evidence="6 7 8">
        <text>RNA(n) + a ribonucleoside 5'-triphosphate = RNA(n+1) + diphosphate</text>
        <dbReference type="Rhea" id="RHEA:21248"/>
        <dbReference type="Rhea" id="RHEA-COMP:14527"/>
        <dbReference type="Rhea" id="RHEA-COMP:17342"/>
        <dbReference type="ChEBI" id="CHEBI:33019"/>
        <dbReference type="ChEBI" id="CHEBI:61557"/>
        <dbReference type="ChEBI" id="CHEBI:140395"/>
        <dbReference type="EC" id="2.7.7.6"/>
    </reaction>
</comment>
<dbReference type="Pfam" id="PF04997">
    <property type="entry name" value="RNA_pol_Rpb1_1"/>
    <property type="match status" value="1"/>
</dbReference>
<dbReference type="PANTHER" id="PTHR19376">
    <property type="entry name" value="DNA-DIRECTED RNA POLYMERASE"/>
    <property type="match status" value="1"/>
</dbReference>
<feature type="binding site" evidence="7">
    <location>
        <position position="71"/>
    </location>
    <ligand>
        <name>Zn(2+)</name>
        <dbReference type="ChEBI" id="CHEBI:29105"/>
        <label>1</label>
    </ligand>
</feature>
<dbReference type="GO" id="GO:0008270">
    <property type="term" value="F:zinc ion binding"/>
    <property type="evidence" value="ECO:0007669"/>
    <property type="project" value="UniProtKB-UniRule"/>
</dbReference>
<protein>
    <recommendedName>
        <fullName evidence="7">DNA-directed RNA polymerase subunit beta'</fullName>
        <shortName evidence="7">RNAP subunit beta'</shortName>
        <ecNumber evidence="7">2.7.7.6</ecNumber>
    </recommendedName>
    <alternativeName>
        <fullName evidence="7">RNA polymerase subunit beta'</fullName>
    </alternativeName>
    <alternativeName>
        <fullName evidence="7">Transcriptase subunit beta'</fullName>
    </alternativeName>
</protein>
<dbReference type="Proteomes" id="UP000199377">
    <property type="component" value="Unassembled WGS sequence"/>
</dbReference>
<name>A0A1I3EPR2_9RHOB</name>
<dbReference type="InterPro" id="IPR000722">
    <property type="entry name" value="RNA_pol_asu"/>
</dbReference>
<dbReference type="GO" id="GO:0006351">
    <property type="term" value="P:DNA-templated transcription"/>
    <property type="evidence" value="ECO:0007669"/>
    <property type="project" value="UniProtKB-UniRule"/>
</dbReference>
<evidence type="ECO:0000313" key="11">
    <source>
        <dbReference type="Proteomes" id="UP000199377"/>
    </source>
</evidence>
<evidence type="ECO:0000256" key="7">
    <source>
        <dbReference type="HAMAP-Rule" id="MF_01322"/>
    </source>
</evidence>
<accession>A0A1I3EPR2</accession>
<dbReference type="Gene3D" id="2.40.50.100">
    <property type="match status" value="3"/>
</dbReference>
<dbReference type="EC" id="2.7.7.6" evidence="7"/>
<dbReference type="GO" id="GO:0000428">
    <property type="term" value="C:DNA-directed RNA polymerase complex"/>
    <property type="evidence" value="ECO:0007669"/>
    <property type="project" value="UniProtKB-KW"/>
</dbReference>
<feature type="binding site" evidence="7">
    <location>
        <position position="885"/>
    </location>
    <ligand>
        <name>Zn(2+)</name>
        <dbReference type="ChEBI" id="CHEBI:29105"/>
        <label>2</label>
    </ligand>
</feature>
<dbReference type="HAMAP" id="MF_01322">
    <property type="entry name" value="RNApol_bact_RpoC"/>
    <property type="match status" value="1"/>
</dbReference>
<keyword evidence="7" id="KW-0460">Magnesium</keyword>
<dbReference type="CDD" id="cd02655">
    <property type="entry name" value="RNAP_beta'_C"/>
    <property type="match status" value="1"/>
</dbReference>
<dbReference type="Gene3D" id="1.10.1790.20">
    <property type="match status" value="1"/>
</dbReference>
<evidence type="ECO:0000313" key="10">
    <source>
        <dbReference type="EMBL" id="SFI00853.1"/>
    </source>
</evidence>
<dbReference type="InterPro" id="IPR044893">
    <property type="entry name" value="RNA_pol_Rpb1_clamp_domain"/>
</dbReference>
<dbReference type="GO" id="GO:0003677">
    <property type="term" value="F:DNA binding"/>
    <property type="evidence" value="ECO:0007669"/>
    <property type="project" value="UniProtKB-UniRule"/>
</dbReference>
<dbReference type="Gene3D" id="2.40.40.20">
    <property type="match status" value="1"/>
</dbReference>
<comment type="function">
    <text evidence="7 8">DNA-dependent RNA polymerase catalyzes the transcription of DNA into RNA using the four ribonucleoside triphosphates as substrates.</text>
</comment>
<proteinExistence type="inferred from homology"/>
<gene>
    <name evidence="7" type="primary">rpoC</name>
    <name evidence="10" type="ORF">SAMN05216258_103511</name>
</gene>
<comment type="similarity">
    <text evidence="7 8">Belongs to the RNA polymerase beta' chain family.</text>
</comment>
<dbReference type="NCBIfam" id="TIGR02386">
    <property type="entry name" value="rpoC_TIGR"/>
    <property type="match status" value="1"/>
</dbReference>
<dbReference type="Pfam" id="PF05000">
    <property type="entry name" value="RNA_pol_Rpb1_4"/>
    <property type="match status" value="1"/>
</dbReference>
<dbReference type="STRING" id="1114924.SAMN05216258_103511"/>
<evidence type="ECO:0000259" key="9">
    <source>
        <dbReference type="SMART" id="SM00663"/>
    </source>
</evidence>
<organism evidence="10 11">
    <name type="scientific">Albimonas pacifica</name>
    <dbReference type="NCBI Taxonomy" id="1114924"/>
    <lineage>
        <taxon>Bacteria</taxon>
        <taxon>Pseudomonadati</taxon>
        <taxon>Pseudomonadota</taxon>
        <taxon>Alphaproteobacteria</taxon>
        <taxon>Rhodobacterales</taxon>
        <taxon>Paracoccaceae</taxon>
        <taxon>Albimonas</taxon>
    </lineage>
</organism>
<feature type="domain" description="RNA polymerase N-terminal" evidence="9">
    <location>
        <begin position="237"/>
        <end position="516"/>
    </location>
</feature>
<feature type="binding site" evidence="7">
    <location>
        <position position="464"/>
    </location>
    <ligand>
        <name>Mg(2+)</name>
        <dbReference type="ChEBI" id="CHEBI:18420"/>
    </ligand>
</feature>
<dbReference type="CDD" id="cd01609">
    <property type="entry name" value="RNAP_beta'_N"/>
    <property type="match status" value="1"/>
</dbReference>
<dbReference type="InterPro" id="IPR006592">
    <property type="entry name" value="RNA_pol_N"/>
</dbReference>
<evidence type="ECO:0000256" key="1">
    <source>
        <dbReference type="ARBA" id="ARBA00022478"/>
    </source>
</evidence>
<dbReference type="SMART" id="SM00663">
    <property type="entry name" value="RPOLA_N"/>
    <property type="match status" value="1"/>
</dbReference>
<feature type="binding site" evidence="7">
    <location>
        <position position="89"/>
    </location>
    <ligand>
        <name>Zn(2+)</name>
        <dbReference type="ChEBI" id="CHEBI:29105"/>
        <label>1</label>
    </ligand>
</feature>
<keyword evidence="7" id="KW-0862">Zinc</keyword>
<dbReference type="Gene3D" id="1.10.150.390">
    <property type="match status" value="1"/>
</dbReference>
<evidence type="ECO:0000256" key="6">
    <source>
        <dbReference type="ARBA" id="ARBA00048552"/>
    </source>
</evidence>
<keyword evidence="2 7" id="KW-0808">Transferase</keyword>
<dbReference type="EMBL" id="FOQH01000003">
    <property type="protein sequence ID" value="SFI00853.1"/>
    <property type="molecule type" value="Genomic_DNA"/>
</dbReference>
<keyword evidence="1 7" id="KW-0240">DNA-directed RNA polymerase</keyword>
<sequence>MNQEVSNVFAPVQAPRTFDEIKITLASPERILSWSFGEIKKPETINYRTFKPERDGLFCARIFGPIKDYECLCGKYKRMKYRGITCEKCGVEVTLQKVRRERMGHIELASPVAHIWFLKSLPSRIGLMLDMTLRDLERILYFENYVVIEPGLTDLKHGQLMSEEDYLDAQDQYGEDAFRAGIGAEAIREMLAEIDLEREAEQLRVDLAEATGELKPKKIIKRLKLVENFIESGNRPEWMIMTVVPVIPPELRPLVPLDGGRFATSDLNDLYRRVINRNNRLKRLIELRAPDIIIRNEKRMLQEAVDALFDNGRRGRVITGANKRPLKSLADMLKGKQGRFRQNLLGKRVDFSGRSVIVTGPELKLHQCGLPKKMALELFKPFIYARLDAKGLSSTVKQAKKLVEKERPEVWDILDEVIREHPVLLNRAPTLHRLGIQAFEPVLIEGKAIQLHPLVCSAFNADFDGDQMAVHVPLSLEAQLEARVLMMSTNNVLSPANGKPIIVPSQDMILGLYYISIARDGLPGEGMVFGSIDEVEHALAAGIVQMHTKIQARVRQINPETGEPEVKRFETTPGRLRLGQLLPMNAKTPFDLVNRLLRKKEVGEVIDTVYRHCGQKESVIFCDRIMGLGFTEAFKAGISFGKDDMVIPDTKWPIVNETRELVKEFEQQYLDGLITQGEKYNKVVDTWAKCTDRVAAEMMAEIQAVRKDDAGMELEPNSIYMMSHSGARGSPTQMRQLAAMRGLMAKPSGEIIETPITSNFKEGLTVLEYFNSTHGARKGLADTALKTANSGYLTRRLVDVAQDCIVREFDCGTDKGIQASAVVDGGETIASLAERILGRVPVEDVIEPISGEVVHPAGTMIEEHHADAIEAAGVQTVHIRSPLTCELQDGVCVQCYGRDLARGTQVNEGEAVGIIAAQSIGEPGTQLTMRTFHIGGAANVADNSFMESSHEGELEFRNRNLITDQDGNIVVLGRNMTLAVMDKRGAAPIERATFKLPYGARLLVAEGDQIARGQKLAEWDPYTLPIIAEKAGRARFVDLNLGISVREVTDDATGISQRIVIDWRSAPKGNELKPEILVLNPDTGEPVRLENGNPAHYPMSVDAILSIEDGQDIRVGDVLARIPREGAKTKDITGGLPRVAELFEARRPKDHAIIAEIDGTVKFGRDYKNKRRITIEPADESLDPVEYLVPKGKHIGVQEGDFIQKGEYLLDGHPAPHDILRIMGIEALADYLVNEVQDVYRLQGVKINDKHIEVIVRQMLQKIEILDGGETTFLAGEQVDRVEFDEVNAKAEAAGRKPATGEPVLLGITKASLSTRSFISAASFQETTRVLTEAAVQGKRDKLVGLKENVIVGRLIPAGTGGATARVKKVAADRDAKIIAAKEAEAAAAAVEMGAEMAVETGAGGASMDIIDAGPDDSDDLA</sequence>
<dbReference type="RefSeq" id="WP_092859267.1">
    <property type="nucleotide sequence ID" value="NZ_FOQH01000003.1"/>
</dbReference>
<dbReference type="Pfam" id="PF04998">
    <property type="entry name" value="RNA_pol_Rpb1_5"/>
    <property type="match status" value="1"/>
</dbReference>
<feature type="binding site" evidence="7">
    <location>
        <position position="466"/>
    </location>
    <ligand>
        <name>Mg(2+)</name>
        <dbReference type="ChEBI" id="CHEBI:18420"/>
    </ligand>
</feature>
<evidence type="ECO:0000256" key="5">
    <source>
        <dbReference type="ARBA" id="ARBA00023163"/>
    </source>
</evidence>
<dbReference type="InterPro" id="IPR007080">
    <property type="entry name" value="RNA_pol_Rpb1_1"/>
</dbReference>
<dbReference type="InterPro" id="IPR012754">
    <property type="entry name" value="DNA-dir_RpoC_beta_prime_bact"/>
</dbReference>
<dbReference type="InterPro" id="IPR042102">
    <property type="entry name" value="RNA_pol_Rpb1_3_sf"/>
</dbReference>
<feature type="binding site" evidence="7">
    <location>
        <position position="86"/>
    </location>
    <ligand>
        <name>Zn(2+)</name>
        <dbReference type="ChEBI" id="CHEBI:29105"/>
        <label>1</label>
    </ligand>
</feature>
<dbReference type="InterPro" id="IPR007081">
    <property type="entry name" value="RNA_pol_Rpb1_5"/>
</dbReference>
<evidence type="ECO:0000256" key="4">
    <source>
        <dbReference type="ARBA" id="ARBA00022723"/>
    </source>
</evidence>
<dbReference type="OrthoDB" id="9815296at2"/>
<dbReference type="InterPro" id="IPR045867">
    <property type="entry name" value="DNA-dir_RpoC_beta_prime"/>
</dbReference>
<dbReference type="Gene3D" id="1.10.132.30">
    <property type="match status" value="1"/>
</dbReference>
<evidence type="ECO:0000256" key="3">
    <source>
        <dbReference type="ARBA" id="ARBA00022695"/>
    </source>
</evidence>
<feature type="binding site" evidence="7">
    <location>
        <position position="811"/>
    </location>
    <ligand>
        <name>Zn(2+)</name>
        <dbReference type="ChEBI" id="CHEBI:29105"/>
        <label>2</label>
    </ligand>
</feature>
<dbReference type="Pfam" id="PF00623">
    <property type="entry name" value="RNA_pol_Rpb1_2"/>
    <property type="match status" value="1"/>
</dbReference>
<dbReference type="Gene3D" id="1.10.274.100">
    <property type="entry name" value="RNA polymerase Rpb1, domain 3"/>
    <property type="match status" value="2"/>
</dbReference>
<dbReference type="InterPro" id="IPR007066">
    <property type="entry name" value="RNA_pol_Rpb1_3"/>
</dbReference>
<dbReference type="Pfam" id="PF04983">
    <property type="entry name" value="RNA_pol_Rpb1_3"/>
    <property type="match status" value="1"/>
</dbReference>
<comment type="cofactor">
    <cofactor evidence="7">
        <name>Zn(2+)</name>
        <dbReference type="ChEBI" id="CHEBI:29105"/>
    </cofactor>
    <text evidence="7">Binds 2 Zn(2+) ions per subunit.</text>
</comment>
<dbReference type="InterPro" id="IPR007083">
    <property type="entry name" value="RNA_pol_Rpb1_4"/>
</dbReference>
<dbReference type="SUPFAM" id="SSF64484">
    <property type="entry name" value="beta and beta-prime subunits of DNA dependent RNA-polymerase"/>
    <property type="match status" value="1"/>
</dbReference>
<keyword evidence="4 7" id="KW-0479">Metal-binding</keyword>
<dbReference type="Gene3D" id="4.10.860.120">
    <property type="entry name" value="RNA polymerase II, clamp domain"/>
    <property type="match status" value="1"/>
</dbReference>
<keyword evidence="11" id="KW-1185">Reference proteome</keyword>
<dbReference type="GO" id="GO:0000287">
    <property type="term" value="F:magnesium ion binding"/>
    <property type="evidence" value="ECO:0007669"/>
    <property type="project" value="UniProtKB-UniRule"/>
</dbReference>
<comment type="cofactor">
    <cofactor evidence="7">
        <name>Mg(2+)</name>
        <dbReference type="ChEBI" id="CHEBI:18420"/>
    </cofactor>
    <text evidence="7">Binds 1 Mg(2+) ion per subunit.</text>
</comment>
<feature type="binding site" evidence="7">
    <location>
        <position position="73"/>
    </location>
    <ligand>
        <name>Zn(2+)</name>
        <dbReference type="ChEBI" id="CHEBI:29105"/>
        <label>1</label>
    </ligand>
</feature>
<feature type="binding site" evidence="7">
    <location>
        <position position="462"/>
    </location>
    <ligand>
        <name>Mg(2+)</name>
        <dbReference type="ChEBI" id="CHEBI:18420"/>
    </ligand>
</feature>
<dbReference type="GO" id="GO:0003899">
    <property type="term" value="F:DNA-directed RNA polymerase activity"/>
    <property type="evidence" value="ECO:0007669"/>
    <property type="project" value="UniProtKB-UniRule"/>
</dbReference>
<feature type="binding site" evidence="7">
    <location>
        <position position="892"/>
    </location>
    <ligand>
        <name>Zn(2+)</name>
        <dbReference type="ChEBI" id="CHEBI:29105"/>
        <label>2</label>
    </ligand>
</feature>
<evidence type="ECO:0000256" key="2">
    <source>
        <dbReference type="ARBA" id="ARBA00022679"/>
    </source>
</evidence>
<dbReference type="PANTHER" id="PTHR19376:SF54">
    <property type="entry name" value="DNA-DIRECTED RNA POLYMERASE SUBUNIT BETA"/>
    <property type="match status" value="1"/>
</dbReference>
<keyword evidence="3 7" id="KW-0548">Nucleotidyltransferase</keyword>
<keyword evidence="5 7" id="KW-0804">Transcription</keyword>
<reference evidence="10 11" key="1">
    <citation type="submission" date="2016-10" db="EMBL/GenBank/DDBJ databases">
        <authorList>
            <person name="de Groot N.N."/>
        </authorList>
    </citation>
    <scope>NUCLEOTIDE SEQUENCE [LARGE SCALE GENOMIC DNA]</scope>
    <source>
        <strain evidence="10 11">CGMCC 1.11030</strain>
    </source>
</reference>
<dbReference type="InterPro" id="IPR038120">
    <property type="entry name" value="Rpb1_funnel_sf"/>
</dbReference>
<feature type="binding site" evidence="7">
    <location>
        <position position="895"/>
    </location>
    <ligand>
        <name>Zn(2+)</name>
        <dbReference type="ChEBI" id="CHEBI:29105"/>
        <label>2</label>
    </ligand>
</feature>
<dbReference type="Gene3D" id="1.10.40.90">
    <property type="match status" value="1"/>
</dbReference>